<proteinExistence type="predicted"/>
<name>A0A2Z5UUL0_9COXI</name>
<keyword evidence="3" id="KW-1185">Reference proteome</keyword>
<evidence type="ECO:0000256" key="1">
    <source>
        <dbReference type="SAM" id="MobiDB-lite"/>
    </source>
</evidence>
<dbReference type="KEGG" id="rvi:RVIR1_08530"/>
<dbReference type="EMBL" id="AP018005">
    <property type="protein sequence ID" value="BBB15336.1"/>
    <property type="molecule type" value="Genomic_DNA"/>
</dbReference>
<reference evidence="2 3" key="1">
    <citation type="submission" date="2017-03" db="EMBL/GenBank/DDBJ databases">
        <title>The genome sequence of Candidatus Rickettsiella viridis.</title>
        <authorList>
            <person name="Nikoh N."/>
            <person name="Tsuchida T."/>
            <person name="Yamaguchi K."/>
            <person name="Maeda T."/>
            <person name="Shigenobu S."/>
            <person name="Fukatsu T."/>
        </authorList>
    </citation>
    <scope>NUCLEOTIDE SEQUENCE [LARGE SCALE GENOMIC DNA]</scope>
    <source>
        <strain evidence="2 3">Ap-RA04</strain>
    </source>
</reference>
<sequence length="367" mass="42516">MYLEQAYTLLQTYLENIDNYQFKLNTIDEKTSFVQIGNYIEEELEKLAQKTLASDINSLHEQLEYIIYLSKLFYYYANSINALSYFDKYLNQDKYIQRLKKISELTQKKQRLLNYGLQIFIKGLSQEDKAVEDLIENEIKYLETICDSQLSSEAEEANQSYLKIDIKKIKSQSTEDSKQLQATLDRYKDRCRKGNQYETPYGLTKNTTMLELENDTFAEQEKNSPSDSGNCSDDDSDSNKSFYYSASEGLGLDIDQETPSEPTVYTEAQDKLTHHAENQEQSPSNKNNLLTRLLGLLIRIWQHIKHIFTLLEKNDELNNTNIVNPSHPIPQQNTFGENIPPIATETKKTGANPQPPHYKRAANFICR</sequence>
<protein>
    <submittedName>
        <fullName evidence="2">Uncharacterized protein</fullName>
    </submittedName>
</protein>
<evidence type="ECO:0000313" key="2">
    <source>
        <dbReference type="EMBL" id="BBB15336.1"/>
    </source>
</evidence>
<evidence type="ECO:0000313" key="3">
    <source>
        <dbReference type="Proteomes" id="UP000282483"/>
    </source>
</evidence>
<gene>
    <name evidence="2" type="ORF">RVIR1_08530</name>
</gene>
<dbReference type="AlphaFoldDB" id="A0A2Z5UUL0"/>
<dbReference type="RefSeq" id="WP_126322799.1">
    <property type="nucleotide sequence ID" value="NZ_AP018005.1"/>
</dbReference>
<feature type="region of interest" description="Disordered" evidence="1">
    <location>
        <begin position="217"/>
        <end position="242"/>
    </location>
</feature>
<dbReference type="Proteomes" id="UP000282483">
    <property type="component" value="Chromosome"/>
</dbReference>
<accession>A0A2Z5UUL0</accession>
<organism evidence="2 3">
    <name type="scientific">Candidatus Rickettsiella viridis</name>
    <dbReference type="NCBI Taxonomy" id="676208"/>
    <lineage>
        <taxon>Bacteria</taxon>
        <taxon>Pseudomonadati</taxon>
        <taxon>Pseudomonadota</taxon>
        <taxon>Gammaproteobacteria</taxon>
        <taxon>Legionellales</taxon>
        <taxon>Coxiellaceae</taxon>
        <taxon>Rickettsiella</taxon>
    </lineage>
</organism>